<evidence type="ECO:0000256" key="1">
    <source>
        <dbReference type="ARBA" id="ARBA00004141"/>
    </source>
</evidence>
<evidence type="ECO:0000259" key="6">
    <source>
        <dbReference type="Pfam" id="PF04932"/>
    </source>
</evidence>
<protein>
    <submittedName>
        <fullName evidence="8">Lipid A core - O-antigen ligase and related enzymes</fullName>
    </submittedName>
    <submittedName>
        <fullName evidence="7">O-antigen-ligase</fullName>
    </submittedName>
</protein>
<feature type="transmembrane region" description="Helical" evidence="5">
    <location>
        <begin position="20"/>
        <end position="39"/>
    </location>
</feature>
<reference evidence="8 9" key="3">
    <citation type="submission" date="2018-08" db="EMBL/GenBank/DDBJ databases">
        <authorList>
            <consortium name="Pathogen Informatics"/>
        </authorList>
    </citation>
    <scope>NUCLEOTIDE SEQUENCE [LARGE SCALE GENOMIC DNA]</scope>
    <source>
        <strain evidence="8 9">EuSCAPE_HU047</strain>
    </source>
</reference>
<dbReference type="InterPro" id="IPR051533">
    <property type="entry name" value="WaaL-like"/>
</dbReference>
<feature type="transmembrane region" description="Helical" evidence="5">
    <location>
        <begin position="108"/>
        <end position="127"/>
    </location>
</feature>
<keyword evidence="7" id="KW-0436">Ligase</keyword>
<evidence type="ECO:0000256" key="2">
    <source>
        <dbReference type="ARBA" id="ARBA00022692"/>
    </source>
</evidence>
<dbReference type="AlphaFoldDB" id="A0A0B6XKG8"/>
<reference evidence="7" key="1">
    <citation type="submission" date="2014-12" db="EMBL/GenBank/DDBJ databases">
        <authorList>
            <person name="Aslett M."/>
        </authorList>
    </citation>
    <scope>NUCLEOTIDE SEQUENCE</scope>
    <source>
        <strain evidence="7">ST15</strain>
    </source>
</reference>
<feature type="transmembrane region" description="Helical" evidence="5">
    <location>
        <begin position="317"/>
        <end position="339"/>
    </location>
</feature>
<feature type="transmembrane region" description="Helical" evidence="5">
    <location>
        <begin position="258"/>
        <end position="279"/>
    </location>
</feature>
<sequence length="402" mass="46642">MKNIIKYLVVISYLGTVTNFIPLSVVMLFFIPLSVFSIFFNGDKRFRKIEVYICLLFIYVIASTLFYAPDSFLDYDFYRKDGNFIISYLVLLFYIFLPFSLSINVDKLIPQTLFIFAIVSIIALVAVPNEEIGVKHFLFVAHNAAGGFYSLIAGVAISYYLSTKQKKYILYSVLFFACLWMTDSRGSVLAIIFTIIYWRFFKFRWPGTAFLIFVLLQVAIILYTYPIWVKMGKPLSYNDIDITSAVSMERAHTFLDRLYILWPRAFDNFLHSMLLGMGFTSYDDQWVRYNDIIPYIFSIKMDNVVVHTDSHAHNSTFAILAELGVVGYILFILLFSQILSKIKEMEKYNRHYSLMLLFSFWSCVFSSGTEHRITTPSQMVPFFTLFGIGYVTFLHKKNKAGS</sequence>
<dbReference type="GO" id="GO:0016874">
    <property type="term" value="F:ligase activity"/>
    <property type="evidence" value="ECO:0007669"/>
    <property type="project" value="UniProtKB-KW"/>
</dbReference>
<reference evidence="7" key="2">
    <citation type="submission" date="2015-02" db="EMBL/GenBank/DDBJ databases">
        <title>The capsule biosynthesis cluster of Klebsiella pneumoniae ST15 NDM-1 bearing Outbreak Lineage 1.</title>
        <authorList>
            <person name="Chung H."/>
            <person name="Baker S."/>
            <person name="Thomson N.R."/>
        </authorList>
    </citation>
    <scope>NUCLEOTIDE SEQUENCE</scope>
    <source>
        <strain evidence="7">ST15</strain>
    </source>
</reference>
<feature type="domain" description="O-antigen ligase-related" evidence="6">
    <location>
        <begin position="171"/>
        <end position="332"/>
    </location>
</feature>
<dbReference type="Pfam" id="PF04932">
    <property type="entry name" value="Wzy_C"/>
    <property type="match status" value="1"/>
</dbReference>
<dbReference type="GO" id="GO:0016020">
    <property type="term" value="C:membrane"/>
    <property type="evidence" value="ECO:0007669"/>
    <property type="project" value="UniProtKB-SubCell"/>
</dbReference>
<evidence type="ECO:0000256" key="3">
    <source>
        <dbReference type="ARBA" id="ARBA00022989"/>
    </source>
</evidence>
<gene>
    <name evidence="7" type="primary">wzy</name>
    <name evidence="8" type="ORF">SAMEA3538828_00118</name>
</gene>
<evidence type="ECO:0000313" key="8">
    <source>
        <dbReference type="EMBL" id="SYR26466.1"/>
    </source>
</evidence>
<comment type="subcellular location">
    <subcellularLocation>
        <location evidence="1">Membrane</location>
        <topology evidence="1">Multi-pass membrane protein</topology>
    </subcellularLocation>
</comment>
<feature type="transmembrane region" description="Helical" evidence="5">
    <location>
        <begin position="51"/>
        <end position="69"/>
    </location>
</feature>
<feature type="transmembrane region" description="Helical" evidence="5">
    <location>
        <begin position="351"/>
        <end position="369"/>
    </location>
</feature>
<dbReference type="PANTHER" id="PTHR37422:SF13">
    <property type="entry name" value="LIPOPOLYSACCHARIDE BIOSYNTHESIS PROTEIN PA4999-RELATED"/>
    <property type="match status" value="1"/>
</dbReference>
<organism evidence="7">
    <name type="scientific">Klebsiella pneumoniae</name>
    <dbReference type="NCBI Taxonomy" id="573"/>
    <lineage>
        <taxon>Bacteria</taxon>
        <taxon>Pseudomonadati</taxon>
        <taxon>Pseudomonadota</taxon>
        <taxon>Gammaproteobacteria</taxon>
        <taxon>Enterobacterales</taxon>
        <taxon>Enterobacteriaceae</taxon>
        <taxon>Klebsiella/Raoultella group</taxon>
        <taxon>Klebsiella</taxon>
        <taxon>Klebsiella pneumoniae complex</taxon>
    </lineage>
</organism>
<evidence type="ECO:0000313" key="7">
    <source>
        <dbReference type="EMBL" id="CEK42936.1"/>
    </source>
</evidence>
<evidence type="ECO:0000256" key="5">
    <source>
        <dbReference type="SAM" id="Phobius"/>
    </source>
</evidence>
<dbReference type="RefSeq" id="WP_020324338.1">
    <property type="nucleotide sequence ID" value="NZ_CABFWY010000001.1"/>
</dbReference>
<accession>A0A0B6XKG8</accession>
<name>A0A0B6XKG8_KLEPN</name>
<feature type="transmembrane region" description="Helical" evidence="5">
    <location>
        <begin position="139"/>
        <end position="161"/>
    </location>
</feature>
<dbReference type="EMBL" id="ULCI01000001">
    <property type="protein sequence ID" value="SYR26466.1"/>
    <property type="molecule type" value="Genomic_DNA"/>
</dbReference>
<evidence type="ECO:0000256" key="4">
    <source>
        <dbReference type="ARBA" id="ARBA00023136"/>
    </source>
</evidence>
<proteinExistence type="predicted"/>
<dbReference type="Proteomes" id="UP000258253">
    <property type="component" value="Unassembled WGS sequence"/>
</dbReference>
<evidence type="ECO:0000313" key="9">
    <source>
        <dbReference type="Proteomes" id="UP000258253"/>
    </source>
</evidence>
<keyword evidence="4 5" id="KW-0472">Membrane</keyword>
<feature type="transmembrane region" description="Helical" evidence="5">
    <location>
        <begin position="210"/>
        <end position="228"/>
    </location>
</feature>
<dbReference type="InterPro" id="IPR007016">
    <property type="entry name" value="O-antigen_ligase-rel_domated"/>
</dbReference>
<keyword evidence="3 5" id="KW-1133">Transmembrane helix</keyword>
<feature type="transmembrane region" description="Helical" evidence="5">
    <location>
        <begin position="84"/>
        <end position="101"/>
    </location>
</feature>
<keyword evidence="2 5" id="KW-0812">Transmembrane</keyword>
<feature type="transmembrane region" description="Helical" evidence="5">
    <location>
        <begin position="168"/>
        <end position="198"/>
    </location>
</feature>
<dbReference type="EMBL" id="LN714331">
    <property type="protein sequence ID" value="CEK42936.1"/>
    <property type="molecule type" value="Genomic_DNA"/>
</dbReference>
<dbReference type="PANTHER" id="PTHR37422">
    <property type="entry name" value="TEICHURONIC ACID BIOSYNTHESIS PROTEIN TUAE"/>
    <property type="match status" value="1"/>
</dbReference>
<dbReference type="PATRIC" id="fig|573.1366.peg.3493"/>
<feature type="transmembrane region" description="Helical" evidence="5">
    <location>
        <begin position="375"/>
        <end position="394"/>
    </location>
</feature>